<dbReference type="EMBL" id="JAZGQO010000006">
    <property type="protein sequence ID" value="KAK6183876.1"/>
    <property type="molecule type" value="Genomic_DNA"/>
</dbReference>
<dbReference type="InterPro" id="IPR013078">
    <property type="entry name" value="His_Pase_superF_clade-1"/>
</dbReference>
<gene>
    <name evidence="5" type="ORF">SNE40_006455</name>
</gene>
<evidence type="ECO:0000313" key="5">
    <source>
        <dbReference type="EMBL" id="KAK6183876.1"/>
    </source>
</evidence>
<dbReference type="Pfam" id="PF22562">
    <property type="entry name" value="UBA_7"/>
    <property type="match status" value="1"/>
</dbReference>
<organism evidence="5 6">
    <name type="scientific">Patella caerulea</name>
    <name type="common">Rayed Mediterranean limpet</name>
    <dbReference type="NCBI Taxonomy" id="87958"/>
    <lineage>
        <taxon>Eukaryota</taxon>
        <taxon>Metazoa</taxon>
        <taxon>Spiralia</taxon>
        <taxon>Lophotrochozoa</taxon>
        <taxon>Mollusca</taxon>
        <taxon>Gastropoda</taxon>
        <taxon>Patellogastropoda</taxon>
        <taxon>Patelloidea</taxon>
        <taxon>Patellidae</taxon>
        <taxon>Patella</taxon>
    </lineage>
</organism>
<evidence type="ECO:0000256" key="1">
    <source>
        <dbReference type="ARBA" id="ARBA00004496"/>
    </source>
</evidence>
<evidence type="ECO:0000256" key="3">
    <source>
        <dbReference type="ARBA" id="ARBA00022490"/>
    </source>
</evidence>
<evidence type="ECO:0000256" key="2">
    <source>
        <dbReference type="ARBA" id="ARBA00022443"/>
    </source>
</evidence>
<dbReference type="SUPFAM" id="SSF53254">
    <property type="entry name" value="Phosphoglycerate mutase-like"/>
    <property type="match status" value="1"/>
</dbReference>
<dbReference type="InterPro" id="IPR051710">
    <property type="entry name" value="Phosphatase_SH3-domain"/>
</dbReference>
<protein>
    <recommendedName>
        <fullName evidence="4">UBA domain-containing protein</fullName>
    </recommendedName>
</protein>
<dbReference type="AlphaFoldDB" id="A0AAN8JVS0"/>
<dbReference type="Gene3D" id="2.30.30.40">
    <property type="entry name" value="SH3 Domains"/>
    <property type="match status" value="1"/>
</dbReference>
<keyword evidence="3" id="KW-0963">Cytoplasm</keyword>
<evidence type="ECO:0000313" key="6">
    <source>
        <dbReference type="Proteomes" id="UP001347796"/>
    </source>
</evidence>
<keyword evidence="2" id="KW-0728">SH3 domain</keyword>
<dbReference type="CDD" id="cd14301">
    <property type="entry name" value="UBA_UBS3B"/>
    <property type="match status" value="1"/>
</dbReference>
<comment type="subcellular location">
    <subcellularLocation>
        <location evidence="1">Cytoplasm</location>
    </subcellularLocation>
</comment>
<name>A0AAN8JVS0_PATCE</name>
<dbReference type="Gene3D" id="1.10.8.10">
    <property type="entry name" value="DNA helicase RuvA subunit, C-terminal domain"/>
    <property type="match status" value="1"/>
</dbReference>
<feature type="domain" description="UBA" evidence="4">
    <location>
        <begin position="13"/>
        <end position="62"/>
    </location>
</feature>
<dbReference type="SUPFAM" id="SSF46934">
    <property type="entry name" value="UBA-like"/>
    <property type="match status" value="1"/>
</dbReference>
<keyword evidence="6" id="KW-1185">Reference proteome</keyword>
<dbReference type="PANTHER" id="PTHR16469">
    <property type="entry name" value="UBIQUITIN-ASSOCIATED AND SH3 DOMAIN-CONTAINING BA-RELATED"/>
    <property type="match status" value="1"/>
</dbReference>
<dbReference type="InterPro" id="IPR029033">
    <property type="entry name" value="His_PPase_superfam"/>
</dbReference>
<dbReference type="Gene3D" id="3.40.50.1240">
    <property type="entry name" value="Phosphoglycerate mutase-like"/>
    <property type="match status" value="1"/>
</dbReference>
<dbReference type="Pfam" id="PF00300">
    <property type="entry name" value="His_Phos_1"/>
    <property type="match status" value="1"/>
</dbReference>
<evidence type="ECO:0000259" key="4">
    <source>
        <dbReference type="PROSITE" id="PS50030"/>
    </source>
</evidence>
<proteinExistence type="predicted"/>
<dbReference type="PANTHER" id="PTHR16469:SF27">
    <property type="entry name" value="UBIQUITIN-ASSOCIATED AND SH3 DOMAIN-CONTAINING BA-RELATED"/>
    <property type="match status" value="1"/>
</dbReference>
<dbReference type="InterPro" id="IPR009060">
    <property type="entry name" value="UBA-like_sf"/>
</dbReference>
<dbReference type="FunFam" id="1.10.8.10:FF:000053">
    <property type="entry name" value="Ubiquitin-associated and SH3 domain-containing, A"/>
    <property type="match status" value="1"/>
</dbReference>
<dbReference type="Proteomes" id="UP001347796">
    <property type="component" value="Unassembled WGS sequence"/>
</dbReference>
<dbReference type="InterPro" id="IPR036028">
    <property type="entry name" value="SH3-like_dom_sf"/>
</dbReference>
<accession>A0AAN8JVS0</accession>
<sequence length="631" mass="71938">MASAAVPPRLIRKEDKSKTVCNGKEAIDVLLQMGFPENRALKAIATTGDKGVQLASDWLLSHVNDKTLDEKIDREYILYLCPVGELQAELTAFWEKSQNLCGWNGAHSYFPHITLCPFFKADDRHVPFMAKALLSLESKVKNAPGKPHLEFFAQQNFIGLFIGGSQYDFFKNIVLDYSAALKKEGIIMEAPKKQFHITCAYQYKPEHHETLIKLAKEINLQAEARWSIRLYSRDPRIAHSEVRRVLRPYHKDLADELDLIADDYMIIDPAEVTKSKDGWYYGMSWVSGNHGMFPGSFTKKTAETWTWTLHKEIPIGYKMSETNHVNGEYGQLWESKAEQKQDTKQDPKDLYAKVCKTKKKLPPAPRRLFVMRHGERVDFCIGRDWMEKCFDEDGKYKQVNLNLPRVMMKRRSHLEYNRDGPLTEIGKYQAKLTGEALKDENVVISHIFASPALRCVQTAQAVIEGLGSDIKMSIEPSLIEWLGWYQPICPLWISPEDFSKNGYSINTAYAAYLTVKNLNMDETVEECYHRGANFSRFVVKKFPSESGNILFVGHAGSLDICTRQLCGRTPRGSAEFHSHLSSIPYCGICMCQEEPTSKKWALVDCPVKPLNHSANKSFNWKTVLTNHMAAV</sequence>
<reference evidence="5 6" key="1">
    <citation type="submission" date="2024-01" db="EMBL/GenBank/DDBJ databases">
        <title>The genome of the rayed Mediterranean limpet Patella caerulea (Linnaeus, 1758).</title>
        <authorList>
            <person name="Anh-Thu Weber A."/>
            <person name="Halstead-Nussloch G."/>
        </authorList>
    </citation>
    <scope>NUCLEOTIDE SEQUENCE [LARGE SCALE GENOMIC DNA]</scope>
    <source>
        <strain evidence="5">AATW-2023a</strain>
        <tissue evidence="5">Whole specimen</tissue>
    </source>
</reference>
<dbReference type="InterPro" id="IPR015940">
    <property type="entry name" value="UBA"/>
</dbReference>
<dbReference type="PROSITE" id="PS50030">
    <property type="entry name" value="UBA"/>
    <property type="match status" value="1"/>
</dbReference>
<comment type="caution">
    <text evidence="5">The sequence shown here is derived from an EMBL/GenBank/DDBJ whole genome shotgun (WGS) entry which is preliminary data.</text>
</comment>
<dbReference type="SUPFAM" id="SSF50044">
    <property type="entry name" value="SH3-domain"/>
    <property type="match status" value="1"/>
</dbReference>
<dbReference type="GO" id="GO:0005737">
    <property type="term" value="C:cytoplasm"/>
    <property type="evidence" value="ECO:0007669"/>
    <property type="project" value="UniProtKB-SubCell"/>
</dbReference>
<dbReference type="CDD" id="cd07040">
    <property type="entry name" value="HP"/>
    <property type="match status" value="1"/>
</dbReference>
<dbReference type="SMART" id="SM00165">
    <property type="entry name" value="UBA"/>
    <property type="match status" value="1"/>
</dbReference>